<accession>A0AA35YBY4</accession>
<gene>
    <name evidence="2" type="ORF">LSALG_LOCUS9391</name>
</gene>
<name>A0AA35YBY4_LACSI</name>
<dbReference type="AlphaFoldDB" id="A0AA35YBY4"/>
<reference evidence="2" key="1">
    <citation type="submission" date="2023-04" db="EMBL/GenBank/DDBJ databases">
        <authorList>
            <person name="Vijverberg K."/>
            <person name="Xiong W."/>
            <person name="Schranz E."/>
        </authorList>
    </citation>
    <scope>NUCLEOTIDE SEQUENCE</scope>
</reference>
<evidence type="ECO:0000256" key="1">
    <source>
        <dbReference type="SAM" id="MobiDB-lite"/>
    </source>
</evidence>
<feature type="region of interest" description="Disordered" evidence="1">
    <location>
        <begin position="260"/>
        <end position="289"/>
    </location>
</feature>
<keyword evidence="3" id="KW-1185">Reference proteome</keyword>
<evidence type="ECO:0000313" key="2">
    <source>
        <dbReference type="EMBL" id="CAI9268997.1"/>
    </source>
</evidence>
<dbReference type="Proteomes" id="UP001177003">
    <property type="component" value="Chromosome 1"/>
</dbReference>
<sequence>MMKTLEGSDGSDEGGSDLKRLENEGYDSLTNDRRLCIFVFPALIWRATLKMKDNIDLYRRQFCWFPTEMWSFRLHVLTCCGGGDVHRFRWWRLTFPAVVSGVLFSHKTMIIKVVSKVKTRRKVVEGYVKSYRNIIGEQKTSLEHVDSTSRIGCSTRDKECGGEHEYNIQKLLEEKHGVMYGRGIRQSYTGDTRESIAGSNYILHGVRCVKGNGACNDDVRSNNGSKNVKIYANENGYHNIKNNMITNNITNIDSNNGSNNTIGSGSNNGDINGSSDINGTDNIPGSGNNNPIIVSIGDYNGNNNDNVNPGSGGHTGHNL</sequence>
<protein>
    <submittedName>
        <fullName evidence="2">Uncharacterized protein</fullName>
    </submittedName>
</protein>
<proteinExistence type="predicted"/>
<dbReference type="EMBL" id="OX465077">
    <property type="protein sequence ID" value="CAI9268997.1"/>
    <property type="molecule type" value="Genomic_DNA"/>
</dbReference>
<evidence type="ECO:0000313" key="3">
    <source>
        <dbReference type="Proteomes" id="UP001177003"/>
    </source>
</evidence>
<organism evidence="2 3">
    <name type="scientific">Lactuca saligna</name>
    <name type="common">Willowleaf lettuce</name>
    <dbReference type="NCBI Taxonomy" id="75948"/>
    <lineage>
        <taxon>Eukaryota</taxon>
        <taxon>Viridiplantae</taxon>
        <taxon>Streptophyta</taxon>
        <taxon>Embryophyta</taxon>
        <taxon>Tracheophyta</taxon>
        <taxon>Spermatophyta</taxon>
        <taxon>Magnoliopsida</taxon>
        <taxon>eudicotyledons</taxon>
        <taxon>Gunneridae</taxon>
        <taxon>Pentapetalae</taxon>
        <taxon>asterids</taxon>
        <taxon>campanulids</taxon>
        <taxon>Asterales</taxon>
        <taxon>Asteraceae</taxon>
        <taxon>Cichorioideae</taxon>
        <taxon>Cichorieae</taxon>
        <taxon>Lactucinae</taxon>
        <taxon>Lactuca</taxon>
    </lineage>
</organism>